<name>A0A0V7ZJT5_9CYAN</name>
<reference evidence="7 8" key="1">
    <citation type="journal article" date="2015" name="Genome Announc.">
        <title>Draft Genome of the Euendolithic (true boring) Cyanobacterium Mastigocoleus testarum strain BC008.</title>
        <authorList>
            <person name="Guida B.S."/>
            <person name="Garcia-Pichel F."/>
        </authorList>
    </citation>
    <scope>NUCLEOTIDE SEQUENCE [LARGE SCALE GENOMIC DNA]</scope>
    <source>
        <strain evidence="7 8">BC008</strain>
    </source>
</reference>
<dbReference type="PANTHER" id="PTHR10543">
    <property type="entry name" value="BETA-CAROTENE DIOXYGENASE"/>
    <property type="match status" value="1"/>
</dbReference>
<feature type="binding site" evidence="5">
    <location>
        <position position="242"/>
    </location>
    <ligand>
        <name>Fe cation</name>
        <dbReference type="ChEBI" id="CHEBI:24875"/>
        <note>catalytic</note>
    </ligand>
</feature>
<keyword evidence="2 5" id="KW-0479">Metal-binding</keyword>
<dbReference type="Pfam" id="PF03055">
    <property type="entry name" value="RPE65"/>
    <property type="match status" value="1"/>
</dbReference>
<comment type="cofactor">
    <cofactor evidence="5">
        <name>Fe(2+)</name>
        <dbReference type="ChEBI" id="CHEBI:29033"/>
    </cofactor>
    <text evidence="5">Binds 1 Fe(2+) ion per subunit.</text>
</comment>
<dbReference type="EMBL" id="LMTZ01000117">
    <property type="protein sequence ID" value="KST64848.1"/>
    <property type="molecule type" value="Genomic_DNA"/>
</dbReference>
<dbReference type="Proteomes" id="UP000053372">
    <property type="component" value="Unassembled WGS sequence"/>
</dbReference>
<feature type="binding site" evidence="5">
    <location>
        <position position="319"/>
    </location>
    <ligand>
        <name>Fe cation</name>
        <dbReference type="ChEBI" id="CHEBI:24875"/>
        <note>catalytic</note>
    </ligand>
</feature>
<dbReference type="RefSeq" id="WP_027846095.1">
    <property type="nucleotide sequence ID" value="NZ_LMTZ01000117.1"/>
</dbReference>
<keyword evidence="8" id="KW-1185">Reference proteome</keyword>
<accession>A0A0V7ZJT5</accession>
<comment type="caution">
    <text evidence="7">The sequence shown here is derived from an EMBL/GenBank/DDBJ whole genome shotgun (WGS) entry which is preliminary data.</text>
</comment>
<feature type="binding site" evidence="5">
    <location>
        <position position="187"/>
    </location>
    <ligand>
        <name>Fe cation</name>
        <dbReference type="ChEBI" id="CHEBI:24875"/>
        <note>catalytic</note>
    </ligand>
</feature>
<keyword evidence="3" id="KW-0560">Oxidoreductase</keyword>
<dbReference type="GO" id="GO:0016121">
    <property type="term" value="P:carotene catabolic process"/>
    <property type="evidence" value="ECO:0007669"/>
    <property type="project" value="TreeGrafter"/>
</dbReference>
<feature type="compositionally biased region" description="Polar residues" evidence="6">
    <location>
        <begin position="1"/>
        <end position="18"/>
    </location>
</feature>
<dbReference type="AlphaFoldDB" id="A0A0V7ZJT5"/>
<dbReference type="InterPro" id="IPR004294">
    <property type="entry name" value="Carotenoid_Oase"/>
</dbReference>
<keyword evidence="4 5" id="KW-0408">Iron</keyword>
<evidence type="ECO:0000256" key="6">
    <source>
        <dbReference type="SAM" id="MobiDB-lite"/>
    </source>
</evidence>
<evidence type="ECO:0000313" key="7">
    <source>
        <dbReference type="EMBL" id="KST64848.1"/>
    </source>
</evidence>
<evidence type="ECO:0000256" key="2">
    <source>
        <dbReference type="ARBA" id="ARBA00022723"/>
    </source>
</evidence>
<comment type="similarity">
    <text evidence="1">Belongs to the carotenoid oxygenase family.</text>
</comment>
<evidence type="ECO:0000256" key="5">
    <source>
        <dbReference type="PIRSR" id="PIRSR604294-1"/>
    </source>
</evidence>
<dbReference type="OrthoDB" id="6636843at2"/>
<dbReference type="PANTHER" id="PTHR10543:SF89">
    <property type="entry name" value="CAROTENOID 9,10(9',10')-CLEAVAGE DIOXYGENASE 1"/>
    <property type="match status" value="1"/>
</dbReference>
<proteinExistence type="inferred from homology"/>
<protein>
    <submittedName>
        <fullName evidence="7">Apocarotenoid-15,15'-oxygenase</fullName>
    </submittedName>
</protein>
<gene>
    <name evidence="7" type="ORF">BC008_18730</name>
</gene>
<sequence>MQSFSTSDTLPTSTNGKKTYNRDDWKGGYQSLKQEFDYWIDEIEGEIPPELTGTLFRNGPGLLDINGQTFQHPFDGDGMISRISFCNGRAHFSNRFVRTSAYLEEQAAGQILYRGVFGTQKPGGWLANAFDFRLKNIANTNIIYWGGKLLALWEAAEPHRLDPHTLDTLGKEHFNGVLSEGEAFSAHPRFDPSSSRDDGAPCMVNFSTKAGLSTAITIFELDDKAQVVRQHTHNVPGFAFIHDFAITPNYCIFFQNPVTFNPLPFALGMRGAGECVKFQPGKPTRAVIISRNPPQTDKKNNGNYRRQQIIEIEAGFVFHHANAYEEGDEIIIDSICYESLPEVEPNSDFRETDFESLKPGQLWRFHLNIKDNTSRKELIENSCCEFPTIHPDQVGRNNRYVYLGTVDPNVSGNAPLQAFLKLDRETGEKQFWSAAPKGFASEPIFVPCDPGSNTGDEDDGWLLAVIYDSAEHRSDVVILDAKDLQQGPIAKLHLKHHIPYGLHGNFTSKVFI</sequence>
<dbReference type="GO" id="GO:0046872">
    <property type="term" value="F:metal ion binding"/>
    <property type="evidence" value="ECO:0007669"/>
    <property type="project" value="UniProtKB-KW"/>
</dbReference>
<feature type="binding site" evidence="5">
    <location>
        <position position="503"/>
    </location>
    <ligand>
        <name>Fe cation</name>
        <dbReference type="ChEBI" id="CHEBI:24875"/>
        <note>catalytic</note>
    </ligand>
</feature>
<organism evidence="7 8">
    <name type="scientific">Mastigocoleus testarum BC008</name>
    <dbReference type="NCBI Taxonomy" id="371196"/>
    <lineage>
        <taxon>Bacteria</taxon>
        <taxon>Bacillati</taxon>
        <taxon>Cyanobacteriota</taxon>
        <taxon>Cyanophyceae</taxon>
        <taxon>Nostocales</taxon>
        <taxon>Hapalosiphonaceae</taxon>
        <taxon>Mastigocoleus</taxon>
    </lineage>
</organism>
<feature type="region of interest" description="Disordered" evidence="6">
    <location>
        <begin position="1"/>
        <end position="21"/>
    </location>
</feature>
<evidence type="ECO:0000256" key="3">
    <source>
        <dbReference type="ARBA" id="ARBA00023002"/>
    </source>
</evidence>
<evidence type="ECO:0000256" key="1">
    <source>
        <dbReference type="ARBA" id="ARBA00006787"/>
    </source>
</evidence>
<dbReference type="GO" id="GO:0010436">
    <property type="term" value="F:carotenoid dioxygenase activity"/>
    <property type="evidence" value="ECO:0007669"/>
    <property type="project" value="TreeGrafter"/>
</dbReference>
<evidence type="ECO:0000313" key="8">
    <source>
        <dbReference type="Proteomes" id="UP000053372"/>
    </source>
</evidence>
<evidence type="ECO:0000256" key="4">
    <source>
        <dbReference type="ARBA" id="ARBA00023004"/>
    </source>
</evidence>